<evidence type="ECO:0000256" key="2">
    <source>
        <dbReference type="ARBA" id="ARBA00004370"/>
    </source>
</evidence>
<dbReference type="Pfam" id="PF00672">
    <property type="entry name" value="HAMP"/>
    <property type="match status" value="1"/>
</dbReference>
<keyword evidence="5" id="KW-0808">Transferase</keyword>
<comment type="catalytic activity">
    <reaction evidence="1">
        <text>ATP + protein L-histidine = ADP + protein N-phospho-L-histidine.</text>
        <dbReference type="EC" id="2.7.13.3"/>
    </reaction>
</comment>
<keyword evidence="11" id="KW-0067">ATP-binding</keyword>
<dbReference type="InterPro" id="IPR004358">
    <property type="entry name" value="Sig_transdc_His_kin-like_C"/>
</dbReference>
<dbReference type="RefSeq" id="WP_190650950.1">
    <property type="nucleotide sequence ID" value="NZ_CP130144.1"/>
</dbReference>
<dbReference type="InterPro" id="IPR003660">
    <property type="entry name" value="HAMP_dom"/>
</dbReference>
<dbReference type="CDD" id="cd06225">
    <property type="entry name" value="HAMP"/>
    <property type="match status" value="1"/>
</dbReference>
<dbReference type="AlphaFoldDB" id="A0AA96WPY4"/>
<gene>
    <name evidence="11" type="ORF">Q2T42_18640</name>
</gene>
<dbReference type="PANTHER" id="PTHR43065">
    <property type="entry name" value="SENSOR HISTIDINE KINASE"/>
    <property type="match status" value="1"/>
</dbReference>
<proteinExistence type="predicted"/>
<keyword evidence="8" id="KW-0812">Transmembrane</keyword>
<feature type="transmembrane region" description="Helical" evidence="8">
    <location>
        <begin position="15"/>
        <end position="38"/>
    </location>
</feature>
<dbReference type="InterPro" id="IPR036890">
    <property type="entry name" value="HATPase_C_sf"/>
</dbReference>
<dbReference type="SMART" id="SM00387">
    <property type="entry name" value="HATPase_c"/>
    <property type="match status" value="1"/>
</dbReference>
<evidence type="ECO:0000259" key="9">
    <source>
        <dbReference type="PROSITE" id="PS50109"/>
    </source>
</evidence>
<evidence type="ECO:0000256" key="5">
    <source>
        <dbReference type="ARBA" id="ARBA00022679"/>
    </source>
</evidence>
<dbReference type="EC" id="2.7.13.3" evidence="3"/>
<sequence length="646" mass="71872">MLKARYAQLSVSVKLLAFPVILFLSLWTVGTISFGYFARNNLEKTAQKETIDLAQLLQQDLQQKQKLLNLKARWVSDEKQVTEVIESGDQMQSLRTLLPIQAALEFDLLRIVDLQGQALISSQQRSLTQAQFPDQTINTIAKTGVAGSGILLSTSKTSSALVSFNTIKSSKRVLANLVVGIAIDDTFLQQIRGNTSMHLVALQDDQITASTLPLDRHKLLKLPQASTSPTRIEIAGKPYLTKIVEIPGFDQTTLKIAVLKSVEGAEQTIYRLWFIIGSFGLLGGGLIIGVMILGLRATQSLSYRIQKLTQATQQLAQGELTTRLQVDTQDEVGVLAEGFNTMAEQLALHEYQLKQKMHQLEMTLDELHRTQSQMIQSEKMSALGQMVAGVAHEINNPVNFIHANLAYVEQYVQDLLTVLNAYQREHLQPSLDLQAVIDETDLDFLVEDLKRILKSMNVGSGRIQDIVLSLRNFSRLDEAEFKQVDLHEGIDNTLIILQHRLKAKPGRSEIEIIKNYGQLPQVECYPGYLNQVLMNLLANAIDALEELEPRESSTPAAPKIQISTQCLSENCVQISISDNGVGMPENVRSRIFDPFFTTKPVGKGTGLGLSISYQIITEKHKGSIRCDSIEDEGVMFTIEIPIRHST</sequence>
<dbReference type="Gene3D" id="1.10.287.130">
    <property type="match status" value="1"/>
</dbReference>
<name>A0AA96WPY4_LEPBY</name>
<evidence type="ECO:0000256" key="7">
    <source>
        <dbReference type="ARBA" id="ARBA00023012"/>
    </source>
</evidence>
<keyword evidence="6" id="KW-0418">Kinase</keyword>
<feature type="domain" description="HAMP" evidence="10">
    <location>
        <begin position="299"/>
        <end position="351"/>
    </location>
</feature>
<evidence type="ECO:0000256" key="4">
    <source>
        <dbReference type="ARBA" id="ARBA00022553"/>
    </source>
</evidence>
<protein>
    <recommendedName>
        <fullName evidence="3">histidine kinase</fullName>
        <ecNumber evidence="3">2.7.13.3</ecNumber>
    </recommendedName>
</protein>
<dbReference type="PROSITE" id="PS50109">
    <property type="entry name" value="HIS_KIN"/>
    <property type="match status" value="1"/>
</dbReference>
<evidence type="ECO:0000256" key="1">
    <source>
        <dbReference type="ARBA" id="ARBA00000085"/>
    </source>
</evidence>
<dbReference type="Pfam" id="PF02518">
    <property type="entry name" value="HATPase_c"/>
    <property type="match status" value="1"/>
</dbReference>
<evidence type="ECO:0000256" key="6">
    <source>
        <dbReference type="ARBA" id="ARBA00022777"/>
    </source>
</evidence>
<organism evidence="11">
    <name type="scientific">Leptolyngbya boryana CZ1</name>
    <dbReference type="NCBI Taxonomy" id="3060204"/>
    <lineage>
        <taxon>Bacteria</taxon>
        <taxon>Bacillati</taxon>
        <taxon>Cyanobacteriota</taxon>
        <taxon>Cyanophyceae</taxon>
        <taxon>Leptolyngbyales</taxon>
        <taxon>Leptolyngbyaceae</taxon>
        <taxon>Leptolyngbya group</taxon>
        <taxon>Leptolyngbya</taxon>
    </lineage>
</organism>
<dbReference type="Gene3D" id="3.30.565.10">
    <property type="entry name" value="Histidine kinase-like ATPase, C-terminal domain"/>
    <property type="match status" value="1"/>
</dbReference>
<dbReference type="EMBL" id="CP130144">
    <property type="protein sequence ID" value="WNZ43860.1"/>
    <property type="molecule type" value="Genomic_DNA"/>
</dbReference>
<dbReference type="InterPro" id="IPR003661">
    <property type="entry name" value="HisK_dim/P_dom"/>
</dbReference>
<dbReference type="InterPro" id="IPR036097">
    <property type="entry name" value="HisK_dim/P_sf"/>
</dbReference>
<dbReference type="SUPFAM" id="SSF47384">
    <property type="entry name" value="Homodimeric domain of signal transducing histidine kinase"/>
    <property type="match status" value="1"/>
</dbReference>
<keyword evidence="7" id="KW-0902">Two-component regulatory system</keyword>
<feature type="transmembrane region" description="Helical" evidence="8">
    <location>
        <begin position="272"/>
        <end position="295"/>
    </location>
</feature>
<dbReference type="CDD" id="cd00082">
    <property type="entry name" value="HisKA"/>
    <property type="match status" value="1"/>
</dbReference>
<dbReference type="PROSITE" id="PS50885">
    <property type="entry name" value="HAMP"/>
    <property type="match status" value="1"/>
</dbReference>
<comment type="subcellular location">
    <subcellularLocation>
        <location evidence="2">Membrane</location>
    </subcellularLocation>
</comment>
<accession>A0AA96WPY4</accession>
<keyword evidence="11" id="KW-0547">Nucleotide-binding</keyword>
<dbReference type="GO" id="GO:0016020">
    <property type="term" value="C:membrane"/>
    <property type="evidence" value="ECO:0007669"/>
    <property type="project" value="UniProtKB-SubCell"/>
</dbReference>
<dbReference type="InterPro" id="IPR005467">
    <property type="entry name" value="His_kinase_dom"/>
</dbReference>
<keyword evidence="8" id="KW-1133">Transmembrane helix</keyword>
<reference evidence="11" key="1">
    <citation type="journal article" date="2023" name="Plants (Basel)">
        <title>Genomic Analysis of Leptolyngbya boryana CZ1 Reveals Efficient Carbon Fixation Modules.</title>
        <authorList>
            <person name="Bai X."/>
            <person name="Wang H."/>
            <person name="Cheng W."/>
            <person name="Wang J."/>
            <person name="Ma M."/>
            <person name="Hu H."/>
            <person name="Song Z."/>
            <person name="Ma H."/>
            <person name="Fan Y."/>
            <person name="Du C."/>
            <person name="Xu J."/>
        </authorList>
    </citation>
    <scope>NUCLEOTIDE SEQUENCE</scope>
    <source>
        <strain evidence="11">CZ1</strain>
    </source>
</reference>
<dbReference type="SUPFAM" id="SSF158472">
    <property type="entry name" value="HAMP domain-like"/>
    <property type="match status" value="1"/>
</dbReference>
<feature type="domain" description="Histidine kinase" evidence="9">
    <location>
        <begin position="389"/>
        <end position="644"/>
    </location>
</feature>
<evidence type="ECO:0000259" key="10">
    <source>
        <dbReference type="PROSITE" id="PS50885"/>
    </source>
</evidence>
<evidence type="ECO:0000256" key="3">
    <source>
        <dbReference type="ARBA" id="ARBA00012438"/>
    </source>
</evidence>
<dbReference type="PANTHER" id="PTHR43065:SF50">
    <property type="entry name" value="HISTIDINE KINASE"/>
    <property type="match status" value="1"/>
</dbReference>
<dbReference type="InterPro" id="IPR003594">
    <property type="entry name" value="HATPase_dom"/>
</dbReference>
<dbReference type="GO" id="GO:0000155">
    <property type="term" value="F:phosphorelay sensor kinase activity"/>
    <property type="evidence" value="ECO:0007669"/>
    <property type="project" value="InterPro"/>
</dbReference>
<reference evidence="11" key="2">
    <citation type="submission" date="2023-07" db="EMBL/GenBank/DDBJ databases">
        <authorList>
            <person name="Bai X.-H."/>
            <person name="Wang H.-H."/>
            <person name="Wang J."/>
            <person name="Ma M.-Y."/>
            <person name="Hu H.-H."/>
            <person name="Song Z.-L."/>
            <person name="Ma H.-G."/>
            <person name="Fan Y."/>
            <person name="Du C.-Y."/>
            <person name="Xu J.-C."/>
        </authorList>
    </citation>
    <scope>NUCLEOTIDE SEQUENCE</scope>
    <source>
        <strain evidence="11">CZ1</strain>
    </source>
</reference>
<evidence type="ECO:0000256" key="8">
    <source>
        <dbReference type="SAM" id="Phobius"/>
    </source>
</evidence>
<dbReference type="Gene3D" id="6.10.340.10">
    <property type="match status" value="1"/>
</dbReference>
<keyword evidence="8" id="KW-0472">Membrane</keyword>
<dbReference type="SMART" id="SM00304">
    <property type="entry name" value="HAMP"/>
    <property type="match status" value="1"/>
</dbReference>
<evidence type="ECO:0000313" key="11">
    <source>
        <dbReference type="EMBL" id="WNZ43860.1"/>
    </source>
</evidence>
<dbReference type="SUPFAM" id="SSF55874">
    <property type="entry name" value="ATPase domain of HSP90 chaperone/DNA topoisomerase II/histidine kinase"/>
    <property type="match status" value="1"/>
</dbReference>
<keyword evidence="4" id="KW-0597">Phosphoprotein</keyword>
<dbReference type="GO" id="GO:0005524">
    <property type="term" value="F:ATP binding"/>
    <property type="evidence" value="ECO:0007669"/>
    <property type="project" value="UniProtKB-KW"/>
</dbReference>
<dbReference type="SMART" id="SM00388">
    <property type="entry name" value="HisKA"/>
    <property type="match status" value="1"/>
</dbReference>
<dbReference type="PRINTS" id="PR00344">
    <property type="entry name" value="BCTRLSENSOR"/>
</dbReference>